<comment type="caution">
    <text evidence="9">The sequence shown here is derived from an EMBL/GenBank/DDBJ whole genome shotgun (WGS) entry which is preliminary data.</text>
</comment>
<organism evidence="9 10">
    <name type="scientific">Adineta steineri</name>
    <dbReference type="NCBI Taxonomy" id="433720"/>
    <lineage>
        <taxon>Eukaryota</taxon>
        <taxon>Metazoa</taxon>
        <taxon>Spiralia</taxon>
        <taxon>Gnathifera</taxon>
        <taxon>Rotifera</taxon>
        <taxon>Eurotatoria</taxon>
        <taxon>Bdelloidea</taxon>
        <taxon>Adinetida</taxon>
        <taxon>Adinetidae</taxon>
        <taxon>Adineta</taxon>
    </lineage>
</organism>
<keyword evidence="2" id="KW-1003">Cell membrane</keyword>
<feature type="transmembrane region" description="Helical" evidence="7">
    <location>
        <begin position="555"/>
        <end position="573"/>
    </location>
</feature>
<sequence>MFPSKELPGIVNDRNSISVQSDNVEKTNEKQSSSINDSNEQCGTKLCIALILLIIAIAISIGLLSIFIPKPNNNNSNINIPTTQPVTMFLVLQITNNTIYALSMNNNTLTVGNYLNNAQRNILKACLQIRLNSRNESKLITGLSIDSARAQYSGINYNNQTKLGQRKKRTKLRRQILSQVDQIAVTLSIQCNYLISTTVCQQFVESVLDNGESLTCNLADEITIILNLLSSSTAVAMKAVDIGKTHDWRQIGELFLAFGLTSLVGLERQLRESYSINDSNEQCGTKLCIALILLIIAIAISIGLLSIFIPKPNNNNSNINIPTTQSVTMFLVLPITNNTIYALSMNNNTLTAGNYLNNAQRNILKACLQIRLNSRNESKLITGLSIDSARVQYSGISYNNQTKLGQRKKRTRLRRQILSQVDQIAVTLSIQCNYLISTTVCQQFVESVLDNGESLTCNLADEITIILSLLSSSTAVAMKKADIGKTHDWRQIGELFLAFGLTSLVGLERQLRGKSAGLRTHSIVGTSSALILLVSKYGFSDVIYPGVIVLDPSRIAAQIISGISFLGAGLIITRQKAIRGLTTAASVWSAAAIGMAAGSGLWVLSLAVTGLHFVILLGFLPLEKRLPVFDKNSPFHLKPDDDGDNANENDNNDIHSV</sequence>
<evidence type="ECO:0000313" key="9">
    <source>
        <dbReference type="EMBL" id="CAF1138064.1"/>
    </source>
</evidence>
<evidence type="ECO:0000256" key="4">
    <source>
        <dbReference type="ARBA" id="ARBA00022989"/>
    </source>
</evidence>
<comment type="subcellular location">
    <subcellularLocation>
        <location evidence="1">Cell membrane</location>
        <topology evidence="1">Multi-pass membrane protein</topology>
    </subcellularLocation>
</comment>
<dbReference type="InterPro" id="IPR049177">
    <property type="entry name" value="MgtC_SapB_SrpB_YhiD_N"/>
</dbReference>
<gene>
    <name evidence="9" type="ORF">VCS650_LOCUS22108</name>
</gene>
<evidence type="ECO:0000259" key="8">
    <source>
        <dbReference type="Pfam" id="PF02308"/>
    </source>
</evidence>
<feature type="transmembrane region" description="Helical" evidence="7">
    <location>
        <begin position="289"/>
        <end position="309"/>
    </location>
</feature>
<reference evidence="9" key="1">
    <citation type="submission" date="2021-02" db="EMBL/GenBank/DDBJ databases">
        <authorList>
            <person name="Nowell W R."/>
        </authorList>
    </citation>
    <scope>NUCLEOTIDE SEQUENCE</scope>
</reference>
<keyword evidence="5 7" id="KW-0472">Membrane</keyword>
<feature type="transmembrane region" description="Helical" evidence="7">
    <location>
        <begin position="46"/>
        <end position="68"/>
    </location>
</feature>
<dbReference type="InterPro" id="IPR003416">
    <property type="entry name" value="MgtC/SapB/SrpB/YhiD_fam"/>
</dbReference>
<keyword evidence="4 7" id="KW-1133">Transmembrane helix</keyword>
<feature type="transmembrane region" description="Helical" evidence="7">
    <location>
        <begin position="603"/>
        <end position="622"/>
    </location>
</feature>
<dbReference type="EMBL" id="CAJNON010000245">
    <property type="protein sequence ID" value="CAF1138064.1"/>
    <property type="molecule type" value="Genomic_DNA"/>
</dbReference>
<feature type="compositionally biased region" description="Polar residues" evidence="6">
    <location>
        <begin position="30"/>
        <end position="39"/>
    </location>
</feature>
<dbReference type="OrthoDB" id="10052237at2759"/>
<dbReference type="PANTHER" id="PTHR33778">
    <property type="entry name" value="PROTEIN MGTC"/>
    <property type="match status" value="1"/>
</dbReference>
<dbReference type="PANTHER" id="PTHR33778:SF1">
    <property type="entry name" value="MAGNESIUM TRANSPORTER YHID-RELATED"/>
    <property type="match status" value="1"/>
</dbReference>
<protein>
    <recommendedName>
        <fullName evidence="8">MgtC/SapB/SrpB/YhiD N-terminal domain-containing protein</fullName>
    </recommendedName>
</protein>
<feature type="domain" description="MgtC/SapB/SrpB/YhiD N-terminal" evidence="8">
    <location>
        <begin position="495"/>
        <end position="624"/>
    </location>
</feature>
<feature type="transmembrane region" description="Helical" evidence="7">
    <location>
        <begin position="516"/>
        <end position="535"/>
    </location>
</feature>
<evidence type="ECO:0000256" key="2">
    <source>
        <dbReference type="ARBA" id="ARBA00022475"/>
    </source>
</evidence>
<dbReference type="AlphaFoldDB" id="A0A814RRY8"/>
<dbReference type="PRINTS" id="PR01837">
    <property type="entry name" value="MGTCSAPBPROT"/>
</dbReference>
<evidence type="ECO:0000256" key="6">
    <source>
        <dbReference type="SAM" id="MobiDB-lite"/>
    </source>
</evidence>
<dbReference type="Pfam" id="PF02308">
    <property type="entry name" value="MgtC"/>
    <property type="match status" value="1"/>
</dbReference>
<feature type="compositionally biased region" description="Acidic residues" evidence="6">
    <location>
        <begin position="641"/>
        <end position="651"/>
    </location>
</feature>
<feature type="region of interest" description="Disordered" evidence="6">
    <location>
        <begin position="18"/>
        <end position="39"/>
    </location>
</feature>
<dbReference type="GO" id="GO:0005886">
    <property type="term" value="C:plasma membrane"/>
    <property type="evidence" value="ECO:0007669"/>
    <property type="project" value="UniProtKB-SubCell"/>
</dbReference>
<evidence type="ECO:0000256" key="3">
    <source>
        <dbReference type="ARBA" id="ARBA00022692"/>
    </source>
</evidence>
<evidence type="ECO:0000256" key="1">
    <source>
        <dbReference type="ARBA" id="ARBA00004651"/>
    </source>
</evidence>
<feature type="transmembrane region" description="Helical" evidence="7">
    <location>
        <begin position="580"/>
        <end position="597"/>
    </location>
</feature>
<accession>A0A814RRY8</accession>
<name>A0A814RRY8_9BILA</name>
<feature type="region of interest" description="Disordered" evidence="6">
    <location>
        <begin position="637"/>
        <end position="657"/>
    </location>
</feature>
<evidence type="ECO:0000256" key="5">
    <source>
        <dbReference type="ARBA" id="ARBA00023136"/>
    </source>
</evidence>
<dbReference type="Proteomes" id="UP000663891">
    <property type="component" value="Unassembled WGS sequence"/>
</dbReference>
<evidence type="ECO:0000313" key="10">
    <source>
        <dbReference type="Proteomes" id="UP000663891"/>
    </source>
</evidence>
<evidence type="ECO:0000256" key="7">
    <source>
        <dbReference type="SAM" id="Phobius"/>
    </source>
</evidence>
<keyword evidence="3 7" id="KW-0812">Transmembrane</keyword>
<proteinExistence type="predicted"/>